<dbReference type="EMBL" id="CAADFC020000021">
    <property type="protein sequence ID" value="VIO74693.1"/>
    <property type="molecule type" value="Genomic_DNA"/>
</dbReference>
<protein>
    <submittedName>
        <fullName evidence="1">Uncharacterized protein</fullName>
    </submittedName>
</protein>
<name>A0A508TK17_9BRAD</name>
<gene>
    <name evidence="1" type="ORF">CI1B_54700</name>
</gene>
<sequence>MLAVYFAAALYLDRSFVDPTPKGEVVVRLTRPFERYGLASVAFPVNLNAEADNPAIDGDRTSRLVIYEDDRPLGPAHVGFGEIDKLGGGRFSHLPNGILFSSSDGTDPNTNRRNYWAVVPIELKPKGDNVVRLMGPFERYALASVARPSKLEAAADDPAVEGDRTSKVVVYENDRPLGPAHTGFGEIDKLGGGRFSHQTTGIVFSSSDGSDPNTNGRTYWAVVPPPPKRPAGREVVQLTGPFERYKLASVARDLSQELQAEADKPTVEGDRTSKLVVYENERQLGPGHATFTDINEHGGGRFSHQPTGIIFSTSDGTDPNTNGRVYWAVVP</sequence>
<evidence type="ECO:0000313" key="1">
    <source>
        <dbReference type="EMBL" id="VIO74693.1"/>
    </source>
</evidence>
<organism evidence="1 2">
    <name type="scientific">Bradyrhizobium ivorense</name>
    <dbReference type="NCBI Taxonomy" id="2511166"/>
    <lineage>
        <taxon>Bacteria</taxon>
        <taxon>Pseudomonadati</taxon>
        <taxon>Pseudomonadota</taxon>
        <taxon>Alphaproteobacteria</taxon>
        <taxon>Hyphomicrobiales</taxon>
        <taxon>Nitrobacteraceae</taxon>
        <taxon>Bradyrhizobium</taxon>
    </lineage>
</organism>
<accession>A0A508TK17</accession>
<keyword evidence="2" id="KW-1185">Reference proteome</keyword>
<comment type="caution">
    <text evidence="1">The sequence shown here is derived from an EMBL/GenBank/DDBJ whole genome shotgun (WGS) entry which is preliminary data.</text>
</comment>
<dbReference type="AlphaFoldDB" id="A0A508TK17"/>
<dbReference type="Proteomes" id="UP000328092">
    <property type="component" value="Unassembled WGS sequence"/>
</dbReference>
<evidence type="ECO:0000313" key="2">
    <source>
        <dbReference type="Proteomes" id="UP000328092"/>
    </source>
</evidence>
<proteinExistence type="predicted"/>
<reference evidence="1" key="1">
    <citation type="submission" date="2019-02" db="EMBL/GenBank/DDBJ databases">
        <authorList>
            <person name="Pothier F.J."/>
        </authorList>
    </citation>
    <scope>NUCLEOTIDE SEQUENCE</scope>
    <source>
        <strain evidence="1">CI-1B</strain>
    </source>
</reference>